<comment type="caution">
    <text evidence="3">The sequence shown here is derived from an EMBL/GenBank/DDBJ whole genome shotgun (WGS) entry which is preliminary data.</text>
</comment>
<reference evidence="4" key="1">
    <citation type="submission" date="2016-01" db="EMBL/GenBank/DDBJ databases">
        <authorList>
            <person name="Mitreva M."/>
            <person name="Pepin K.H."/>
            <person name="Mihindukulasuriya K.A."/>
            <person name="Fulton R."/>
            <person name="Fronick C."/>
            <person name="O'Laughlin M."/>
            <person name="Miner T."/>
            <person name="Herter B."/>
            <person name="Rosa B.A."/>
            <person name="Cordes M."/>
            <person name="Tomlinson C."/>
            <person name="Wollam A."/>
            <person name="Palsikar V.B."/>
            <person name="Mardis E.R."/>
            <person name="Wilson R.K."/>
        </authorList>
    </citation>
    <scope>NUCLEOTIDE SEQUENCE [LARGE SCALE GENOMIC DNA]</scope>
    <source>
        <strain evidence="4">GED7749B</strain>
    </source>
</reference>
<dbReference type="AlphaFoldDB" id="A0A133KB50"/>
<sequence length="55" mass="6321">MKFKRSVMIMMMLFLLGSCSLMPNKAEEKKQAEASEYMPVQDYTGQGYSFDNGEE</sequence>
<feature type="non-terminal residue" evidence="3">
    <location>
        <position position="55"/>
    </location>
</feature>
<organism evidence="3 4">
    <name type="scientific">Heyndrickxia coagulans</name>
    <name type="common">Weizmannia coagulans</name>
    <dbReference type="NCBI Taxonomy" id="1398"/>
    <lineage>
        <taxon>Bacteria</taxon>
        <taxon>Bacillati</taxon>
        <taxon>Bacillota</taxon>
        <taxon>Bacilli</taxon>
        <taxon>Bacillales</taxon>
        <taxon>Bacillaceae</taxon>
        <taxon>Heyndrickxia</taxon>
    </lineage>
</organism>
<dbReference type="EMBL" id="LRPN01000187">
    <property type="protein sequence ID" value="KWZ76808.1"/>
    <property type="molecule type" value="Genomic_DNA"/>
</dbReference>
<proteinExistence type="predicted"/>
<feature type="chain" id="PRO_5007456834" evidence="2">
    <location>
        <begin position="27"/>
        <end position="55"/>
    </location>
</feature>
<keyword evidence="2" id="KW-0732">Signal</keyword>
<accession>A0A133KB50</accession>
<evidence type="ECO:0000256" key="1">
    <source>
        <dbReference type="SAM" id="MobiDB-lite"/>
    </source>
</evidence>
<evidence type="ECO:0000313" key="4">
    <source>
        <dbReference type="Proteomes" id="UP000070376"/>
    </source>
</evidence>
<dbReference type="Proteomes" id="UP000070376">
    <property type="component" value="Unassembled WGS sequence"/>
</dbReference>
<dbReference type="PROSITE" id="PS51257">
    <property type="entry name" value="PROKAR_LIPOPROTEIN"/>
    <property type="match status" value="1"/>
</dbReference>
<evidence type="ECO:0000313" key="3">
    <source>
        <dbReference type="EMBL" id="KWZ76808.1"/>
    </source>
</evidence>
<protein>
    <submittedName>
        <fullName evidence="3">Uncharacterized protein</fullName>
    </submittedName>
</protein>
<name>A0A133KB50_HEYCO</name>
<gene>
    <name evidence="3" type="ORF">HMPREF3213_03642</name>
</gene>
<feature type="signal peptide" evidence="2">
    <location>
        <begin position="1"/>
        <end position="26"/>
    </location>
</feature>
<feature type="region of interest" description="Disordered" evidence="1">
    <location>
        <begin position="27"/>
        <end position="55"/>
    </location>
</feature>
<evidence type="ECO:0000256" key="2">
    <source>
        <dbReference type="SAM" id="SignalP"/>
    </source>
</evidence>